<proteinExistence type="predicted"/>
<protein>
    <submittedName>
        <fullName evidence="2">Uncharacterized protein</fullName>
    </submittedName>
</protein>
<dbReference type="Proteomes" id="UP000037035">
    <property type="component" value="Unassembled WGS sequence"/>
</dbReference>
<organism evidence="2 3">
    <name type="scientific">Puccinia sorghi</name>
    <dbReference type="NCBI Taxonomy" id="27349"/>
    <lineage>
        <taxon>Eukaryota</taxon>
        <taxon>Fungi</taxon>
        <taxon>Dikarya</taxon>
        <taxon>Basidiomycota</taxon>
        <taxon>Pucciniomycotina</taxon>
        <taxon>Pucciniomycetes</taxon>
        <taxon>Pucciniales</taxon>
        <taxon>Pucciniaceae</taxon>
        <taxon>Puccinia</taxon>
    </lineage>
</organism>
<keyword evidence="3" id="KW-1185">Reference proteome</keyword>
<dbReference type="AlphaFoldDB" id="A0A0L6UVQ6"/>
<feature type="compositionally biased region" description="Low complexity" evidence="1">
    <location>
        <begin position="118"/>
        <end position="127"/>
    </location>
</feature>
<evidence type="ECO:0000256" key="1">
    <source>
        <dbReference type="SAM" id="MobiDB-lite"/>
    </source>
</evidence>
<dbReference type="VEuPathDB" id="FungiDB:VP01_3759g2"/>
<dbReference type="OrthoDB" id="2518090at2759"/>
<reference evidence="2 3" key="1">
    <citation type="submission" date="2015-08" db="EMBL/GenBank/DDBJ databases">
        <title>Next Generation Sequencing and Analysis of the Genome of Puccinia sorghi L Schw, the Causal Agent of Maize Common Rust.</title>
        <authorList>
            <person name="Rochi L."/>
            <person name="Burguener G."/>
            <person name="Darino M."/>
            <person name="Turjanski A."/>
            <person name="Kreff E."/>
            <person name="Dieguez M.J."/>
            <person name="Sacco F."/>
        </authorList>
    </citation>
    <scope>NUCLEOTIDE SEQUENCE [LARGE SCALE GENOMIC DNA]</scope>
    <source>
        <strain evidence="2 3">RO10H11247</strain>
    </source>
</reference>
<name>A0A0L6UVQ6_9BASI</name>
<evidence type="ECO:0000313" key="2">
    <source>
        <dbReference type="EMBL" id="KNZ51935.1"/>
    </source>
</evidence>
<sequence>MARNIKIRLVGHVIPLALIARFSLLSSVVSLASHLGGEGARQNYFAGDNFEDDFDHFVNSQLEPLLQSRDNSWVAGEFPTDDWSLHSDQSSHHLSNPAEPRNGLVSHPTAVPKQFEGSSSSPSVPPSVAAHNLEADMHHSLGLEPLPHRKRLRITPEFLGSFGKISAPIFEDPATSPWDPFAFGLSDPQTHNPTLPVVARDFVAAQEAVASVKLTQPRPPVNLALPKAHQDTFRNLNKNGAVTANNHVVNWVENSRSQKSLPHPLIPYSKELYQRRLDAEVEASLAKYDEMLGDSSLRCLISAARRWHLDNPSPQNSAPFKQFHVKLYRKMEELKETRPPLSKRLLNVVPEHPIVMIPTSRRVKGPQDIFIRLAIIENTNQRYSKMFDPISKYILSLAECVIIYHRMGSQSNIWRGFLGTGAAMSEAHLLDWLFGMIFEETHGSLPLLGTVTLVFPAPDERAKMFGALQKFMSQVLVTPGLTKKKDTHKPSLIILYAWYFSSVEKQIPVTADAQGFWRAITRCILPEIKPSYQLNSI</sequence>
<comment type="caution">
    <text evidence="2">The sequence shown here is derived from an EMBL/GenBank/DDBJ whole genome shotgun (WGS) entry which is preliminary data.</text>
</comment>
<evidence type="ECO:0000313" key="3">
    <source>
        <dbReference type="Proteomes" id="UP000037035"/>
    </source>
</evidence>
<dbReference type="EMBL" id="LAVV01008789">
    <property type="protein sequence ID" value="KNZ51935.1"/>
    <property type="molecule type" value="Genomic_DNA"/>
</dbReference>
<gene>
    <name evidence="2" type="ORF">VP01_3759g2</name>
</gene>
<accession>A0A0L6UVQ6</accession>
<feature type="region of interest" description="Disordered" evidence="1">
    <location>
        <begin position="85"/>
        <end position="127"/>
    </location>
</feature>